<dbReference type="Gene3D" id="3.40.109.10">
    <property type="entry name" value="NADH Oxidase"/>
    <property type="match status" value="1"/>
</dbReference>
<dbReference type="NCBIfam" id="TIGR03605">
    <property type="entry name" value="antibiot_sagB"/>
    <property type="match status" value="1"/>
</dbReference>
<reference evidence="4 6" key="3">
    <citation type="submission" date="2017-09" db="EMBL/GenBank/DDBJ databases">
        <title>FDA dAtabase for Regulatory Grade micrObial Sequences (FDA-ARGOS): Supporting development and validation of Infectious Disease Dx tests.</title>
        <authorList>
            <person name="Kerrigan L."/>
            <person name="Long C."/>
            <person name="Tallon L.J."/>
            <person name="Sadzewicz L."/>
            <person name="Ott S."/>
            <person name="Zhao X."/>
            <person name="Nagaraj S."/>
            <person name="Vavikolanu K."/>
            <person name="Aluvathingal J."/>
            <person name="Nadendla S."/>
            <person name="Sichtig H."/>
        </authorList>
    </citation>
    <scope>NUCLEOTIDE SEQUENCE [LARGE SCALE GENOMIC DNA]</scope>
    <source>
        <strain evidence="4 6">FDAARGOS_423</strain>
    </source>
</reference>
<evidence type="ECO:0000313" key="6">
    <source>
        <dbReference type="Proteomes" id="UP000223854"/>
    </source>
</evidence>
<evidence type="ECO:0000313" key="2">
    <source>
        <dbReference type="EMBL" id="AKC61243.1"/>
    </source>
</evidence>
<name>A0A7X5PAM4_CLOSG</name>
<reference evidence="2" key="1">
    <citation type="submission" date="2014-08" db="EMBL/GenBank/DDBJ databases">
        <authorList>
            <person name="Kubiak A."/>
            <person name="Poehlein A."/>
            <person name="Daniel R."/>
            <person name="Minton N.P."/>
        </authorList>
    </citation>
    <scope>NUCLEOTIDE SEQUENCE</scope>
    <source>
        <strain evidence="2">NCIMB 10696</strain>
    </source>
</reference>
<accession>A0A7X5PAM4</accession>
<dbReference type="EMBL" id="PDLH01000007">
    <property type="protein sequence ID" value="PHH01514.1"/>
    <property type="molecule type" value="Genomic_DNA"/>
</dbReference>
<evidence type="ECO:0000313" key="7">
    <source>
        <dbReference type="Proteomes" id="UP000486601"/>
    </source>
</evidence>
<dbReference type="EMBL" id="SXCS01000003">
    <property type="protein sequence ID" value="NFR61334.1"/>
    <property type="molecule type" value="Genomic_DNA"/>
</dbReference>
<dbReference type="InterPro" id="IPR020051">
    <property type="entry name" value="SagB-type_dehydrogenase"/>
</dbReference>
<dbReference type="EMBL" id="CP009225">
    <property type="protein sequence ID" value="AKC61243.1"/>
    <property type="molecule type" value="Genomic_DNA"/>
</dbReference>
<dbReference type="GeneID" id="92937278"/>
<dbReference type="Proteomes" id="UP000033052">
    <property type="component" value="Chromosome"/>
</dbReference>
<dbReference type="KEGG" id="cld:CLSPO_c05200"/>
<dbReference type="PANTHER" id="PTHR43745">
    <property type="entry name" value="NITROREDUCTASE MJ1384-RELATED"/>
    <property type="match status" value="1"/>
</dbReference>
<protein>
    <submittedName>
        <fullName evidence="2">Putative nitroreductase</fullName>
    </submittedName>
    <submittedName>
        <fullName evidence="3">SagB/ThcOx family dehydrogenase</fullName>
    </submittedName>
    <submittedName>
        <fullName evidence="4">Streptolysin associated protein SagB</fullName>
    </submittedName>
</protein>
<dbReference type="RefSeq" id="WP_003491692.1">
    <property type="nucleotide sequence ID" value="NZ_CBCRVC010000034.1"/>
</dbReference>
<evidence type="ECO:0000313" key="5">
    <source>
        <dbReference type="Proteomes" id="UP000033052"/>
    </source>
</evidence>
<dbReference type="InterPro" id="IPR029479">
    <property type="entry name" value="Nitroreductase"/>
</dbReference>
<dbReference type="CDD" id="cd02142">
    <property type="entry name" value="McbC_SagB-like_oxidoreductase"/>
    <property type="match status" value="1"/>
</dbReference>
<sequence>MLLKNLKKQKVKKQKNTDIENRILIHFNTQYSSISPYADSTVVKTPDTVIKGSLYSKHNRFVSEEYLLNYRSNNNNLGFRTGVASFFQRDAALTSVNLNMEEDREGTIIELPSSKNIRVGLSTAIKSRRSIRRYSNKYMSLNDVANILYYTQGICDEIEPYNLQGNEKKIKLRVNPSAGGLYPIQLYVYMKNIKDLEDGIYTYYPYSHSLKPIKVNKEGLKIDELAEFGILNAENANIIVFYVYNFLKNSRKYGDGGFAYALIETGEMAQNLQLVSTALGYGACDIGGYEKQYIEELLNIDGVLKHVVHMTVVGSEKED</sequence>
<keyword evidence="6" id="KW-1185">Reference proteome</keyword>
<gene>
    <name evidence="2" type="ORF">CLSPO_c05200</name>
    <name evidence="4" type="ORF">CRX47_17405</name>
    <name evidence="3" type="ORF">FDF70_07475</name>
</gene>
<dbReference type="Proteomes" id="UP000486601">
    <property type="component" value="Unassembled WGS sequence"/>
</dbReference>
<reference evidence="3 7" key="4">
    <citation type="submission" date="2019-04" db="EMBL/GenBank/DDBJ databases">
        <title>Genome sequencing of Clostridium botulinum Groups I-IV and Clostridium butyricum.</title>
        <authorList>
            <person name="Brunt J."/>
            <person name="Van Vliet A.H.M."/>
            <person name="Stringer S.C."/>
            <person name="Carter A.T."/>
            <person name="Peck M.W."/>
        </authorList>
    </citation>
    <scope>NUCLEOTIDE SEQUENCE [LARGE SCALE GENOMIC DNA]</scope>
    <source>
        <strain evidence="3 7">IFR 18/108</strain>
    </source>
</reference>
<evidence type="ECO:0000259" key="1">
    <source>
        <dbReference type="Pfam" id="PF00881"/>
    </source>
</evidence>
<dbReference type="InterPro" id="IPR000415">
    <property type="entry name" value="Nitroreductase-like"/>
</dbReference>
<evidence type="ECO:0000313" key="4">
    <source>
        <dbReference type="EMBL" id="PHH01514.1"/>
    </source>
</evidence>
<reference evidence="2 5" key="2">
    <citation type="journal article" date="2015" name="PLoS ONE">
        <title>A universal mariner transposon system for forward genetic studies in the genus clostridium.</title>
        <authorList>
            <person name="Zhang Y."/>
            <person name="Grosse-Honebrink A."/>
            <person name="Minton N.P."/>
        </authorList>
    </citation>
    <scope>NUCLEOTIDE SEQUENCE [LARGE SCALE GENOMIC DNA]</scope>
    <source>
        <strain evidence="2 5">NCIMB 10696</strain>
    </source>
</reference>
<dbReference type="InterPro" id="IPR052544">
    <property type="entry name" value="Bacteriocin_Proc_Enz"/>
</dbReference>
<evidence type="ECO:0000313" key="3">
    <source>
        <dbReference type="EMBL" id="NFR61334.1"/>
    </source>
</evidence>
<dbReference type="GO" id="GO:0016491">
    <property type="term" value="F:oxidoreductase activity"/>
    <property type="evidence" value="ECO:0007669"/>
    <property type="project" value="InterPro"/>
</dbReference>
<dbReference type="PANTHER" id="PTHR43745:SF2">
    <property type="entry name" value="NITROREDUCTASE MJ1384-RELATED"/>
    <property type="match status" value="1"/>
</dbReference>
<dbReference type="AlphaFoldDB" id="A0A7X5PAM4"/>
<dbReference type="SUPFAM" id="SSF55469">
    <property type="entry name" value="FMN-dependent nitroreductase-like"/>
    <property type="match status" value="1"/>
</dbReference>
<dbReference type="Proteomes" id="UP000223854">
    <property type="component" value="Unassembled WGS sequence"/>
</dbReference>
<proteinExistence type="predicted"/>
<organism evidence="3 7">
    <name type="scientific">Clostridium sporogenes</name>
    <dbReference type="NCBI Taxonomy" id="1509"/>
    <lineage>
        <taxon>Bacteria</taxon>
        <taxon>Bacillati</taxon>
        <taxon>Bacillota</taxon>
        <taxon>Clostridia</taxon>
        <taxon>Eubacteriales</taxon>
        <taxon>Clostridiaceae</taxon>
        <taxon>Clostridium</taxon>
    </lineage>
</organism>
<dbReference type="Pfam" id="PF00881">
    <property type="entry name" value="Nitroreductase"/>
    <property type="match status" value="1"/>
</dbReference>
<feature type="domain" description="Nitroreductase" evidence="1">
    <location>
        <begin position="125"/>
        <end position="314"/>
    </location>
</feature>